<gene>
    <name evidence="1" type="ORF">ACFYM3_17110</name>
</gene>
<reference evidence="1 2" key="1">
    <citation type="submission" date="2024-10" db="EMBL/GenBank/DDBJ databases">
        <title>The Natural Products Discovery Center: Release of the First 8490 Sequenced Strains for Exploring Actinobacteria Biosynthetic Diversity.</title>
        <authorList>
            <person name="Kalkreuter E."/>
            <person name="Kautsar S.A."/>
            <person name="Yang D."/>
            <person name="Bader C.D."/>
            <person name="Teijaro C.N."/>
            <person name="Fluegel L."/>
            <person name="Davis C.M."/>
            <person name="Simpson J.R."/>
            <person name="Lauterbach L."/>
            <person name="Steele A.D."/>
            <person name="Gui C."/>
            <person name="Meng S."/>
            <person name="Li G."/>
            <person name="Viehrig K."/>
            <person name="Ye F."/>
            <person name="Su P."/>
            <person name="Kiefer A.F."/>
            <person name="Nichols A."/>
            <person name="Cepeda A.J."/>
            <person name="Yan W."/>
            <person name="Fan B."/>
            <person name="Jiang Y."/>
            <person name="Adhikari A."/>
            <person name="Zheng C.-J."/>
            <person name="Schuster L."/>
            <person name="Cowan T.M."/>
            <person name="Smanski M.J."/>
            <person name="Chevrette M.G."/>
            <person name="De Carvalho L.P.S."/>
            <person name="Shen B."/>
        </authorList>
    </citation>
    <scope>NUCLEOTIDE SEQUENCE [LARGE SCALE GENOMIC DNA]</scope>
    <source>
        <strain evidence="1 2">NPDC007066</strain>
    </source>
</reference>
<sequence length="87" mass="9518">MPVLKDGIRLRRLSRWRTERLGEDMAVLAVASAAGTPRCGIHDRGEFLRRPAVSARRPGFALLLAETTVLVAETTVLVGCAYGLFHT</sequence>
<dbReference type="Proteomes" id="UP001601288">
    <property type="component" value="Unassembled WGS sequence"/>
</dbReference>
<accession>A0ABW6LD08</accession>
<comment type="caution">
    <text evidence="1">The sequence shown here is derived from an EMBL/GenBank/DDBJ whole genome shotgun (WGS) entry which is preliminary data.</text>
</comment>
<proteinExistence type="predicted"/>
<keyword evidence="2" id="KW-1185">Reference proteome</keyword>
<evidence type="ECO:0000313" key="2">
    <source>
        <dbReference type="Proteomes" id="UP001601288"/>
    </source>
</evidence>
<evidence type="ECO:0000313" key="1">
    <source>
        <dbReference type="EMBL" id="MFE9226323.1"/>
    </source>
</evidence>
<name>A0ABW6LD08_9ACTN</name>
<organism evidence="1 2">
    <name type="scientific">Streptomyces massasporeus</name>
    <dbReference type="NCBI Taxonomy" id="67324"/>
    <lineage>
        <taxon>Bacteria</taxon>
        <taxon>Bacillati</taxon>
        <taxon>Actinomycetota</taxon>
        <taxon>Actinomycetes</taxon>
        <taxon>Kitasatosporales</taxon>
        <taxon>Streptomycetaceae</taxon>
        <taxon>Streptomyces</taxon>
    </lineage>
</organism>
<protein>
    <submittedName>
        <fullName evidence="1">Uncharacterized protein</fullName>
    </submittedName>
</protein>
<dbReference type="RefSeq" id="WP_358279194.1">
    <property type="nucleotide sequence ID" value="NZ_JBEYGJ010000004.1"/>
</dbReference>
<dbReference type="EMBL" id="JBIAFP010000009">
    <property type="protein sequence ID" value="MFE9226323.1"/>
    <property type="molecule type" value="Genomic_DNA"/>
</dbReference>